<evidence type="ECO:0000256" key="1">
    <source>
        <dbReference type="SAM" id="MobiDB-lite"/>
    </source>
</evidence>
<dbReference type="KEGG" id="ica:Intca_3633"/>
<organism evidence="4 5">
    <name type="scientific">Intrasporangium calvum (strain ATCC 23552 / DSM 43043 / JCM 3097 / NBRC 12989 / NCIMB 10167 / NRRL B-3866 / 7 KIP)</name>
    <dbReference type="NCBI Taxonomy" id="710696"/>
    <lineage>
        <taxon>Bacteria</taxon>
        <taxon>Bacillati</taxon>
        <taxon>Actinomycetota</taxon>
        <taxon>Actinomycetes</taxon>
        <taxon>Micrococcales</taxon>
        <taxon>Intrasporangiaceae</taxon>
        <taxon>Intrasporangium</taxon>
    </lineage>
</organism>
<evidence type="ECO:0000313" key="4">
    <source>
        <dbReference type="EMBL" id="ADU50106.1"/>
    </source>
</evidence>
<dbReference type="RefSeq" id="WP_013494413.1">
    <property type="nucleotide sequence ID" value="NC_014830.1"/>
</dbReference>
<keyword evidence="5" id="KW-1185">Reference proteome</keyword>
<dbReference type="STRING" id="710696.Intca_3633"/>
<dbReference type="eggNOG" id="COG3170">
    <property type="taxonomic scope" value="Bacteria"/>
</dbReference>
<keyword evidence="2" id="KW-1133">Transmembrane helix</keyword>
<dbReference type="InterPro" id="IPR046112">
    <property type="entry name" value="DUF6049"/>
</dbReference>
<dbReference type="Proteomes" id="UP000008914">
    <property type="component" value="Chromosome"/>
</dbReference>
<sequence length="751" mass="78721">MTSTRPWRAALRSVALTTLLGLTIAPAAQSLPAEPDAGLAASSTSRAASAPTVEADDERALITLTGVSPTVLDGRGDTRITGTVTAPMSGPLVGARVDLVLGSRPLTVRTDIDRWVKDRGPASGRVAAQTSQPLPEVPAGQTAPFTVDLEEWRVATDGAFAALPVAVEVYQRGASTPIGTTRTFLAWNTRVEFEPLQIALAVPVTLDPDVKLFSRDEDDRDEAWGRAIGPGSRVDRIIEGTEGSFATLGVDPSVLVAGPGELADPPTPTDTPATPDTATPTSPGDMPTPTAGSTGSAAADRTRVDRLADALRGRNLFALPYADADVAATGDVDPGNSVVRDLVARAATVGDRIGEPVRGDIAWPVDGLLPAGRESAIQSLYSTSSTREAAAIIVGQPAITADSPYTPTARRVAAEGTRLIGADPRLSALLPKRSDPTAVLATQRFLAETLVLLGERPGTARSVLLAAPRNYNPDPATLSAFLRVTASAPWLETVEVETLLADAAGDRAMPQETPAKPARTAAPKPTLSRLRLEQLAGQRHTLDAVATVLKDGAAFERTYGELLDELASVRWRFGAPAWSALNNSVSADVRDATSAIRVVPRRVNFLAENGTLRITVQNGLTYAVENLRLVVAPTNPRLQVLEQPGPVSIAAGPDARRNINVPVHAVAAGRADIIAYLTTADGTRIGSQAVIPVSANPLDSTFYWIGGVLAGLVLLAGVIRAVVKGKSRIEEIGDLDTIAKRDEAAQHRNAR</sequence>
<feature type="transmembrane region" description="Helical" evidence="2">
    <location>
        <begin position="702"/>
        <end position="723"/>
    </location>
</feature>
<dbReference type="EMBL" id="CP002343">
    <property type="protein sequence ID" value="ADU50106.1"/>
    <property type="molecule type" value="Genomic_DNA"/>
</dbReference>
<dbReference type="HOGENOM" id="CLU_370391_0_0_11"/>
<protein>
    <recommendedName>
        <fullName evidence="6">Secreted protein</fullName>
    </recommendedName>
</protein>
<feature type="compositionally biased region" description="Low complexity" evidence="1">
    <location>
        <begin position="270"/>
        <end position="299"/>
    </location>
</feature>
<keyword evidence="2" id="KW-0812">Transmembrane</keyword>
<reference evidence="4 5" key="1">
    <citation type="journal article" date="2010" name="Stand. Genomic Sci.">
        <title>Complete genome sequence of Intrasporangium calvum type strain (7 KIP).</title>
        <authorList>
            <person name="Del Rio T.G."/>
            <person name="Chertkov O."/>
            <person name="Yasawong M."/>
            <person name="Lucas S."/>
            <person name="Deshpande S."/>
            <person name="Cheng J.F."/>
            <person name="Detter C."/>
            <person name="Tapia R."/>
            <person name="Han C."/>
            <person name="Goodwin L."/>
            <person name="Pitluck S."/>
            <person name="Liolios K."/>
            <person name="Ivanova N."/>
            <person name="Mavromatis K."/>
            <person name="Pati A."/>
            <person name="Chen A."/>
            <person name="Palaniappan K."/>
            <person name="Land M."/>
            <person name="Hauser L."/>
            <person name="Chang Y.J."/>
            <person name="Jeffries C.D."/>
            <person name="Rohde M."/>
            <person name="Pukall R."/>
            <person name="Sikorski J."/>
            <person name="Goker M."/>
            <person name="Woyke T."/>
            <person name="Bristow J."/>
            <person name="Eisen J.A."/>
            <person name="Markowitz V."/>
            <person name="Hugenholtz P."/>
            <person name="Kyrpides N.C."/>
            <person name="Klenk H.P."/>
            <person name="Lapidus A."/>
        </authorList>
    </citation>
    <scope>NUCLEOTIDE SEQUENCE [LARGE SCALE GENOMIC DNA]</scope>
    <source>
        <strain evidence="5">ATCC 23552 / DSM 43043 / JCM 3097 / NBRC 12989 / 7 KIP</strain>
    </source>
</reference>
<proteinExistence type="predicted"/>
<feature type="region of interest" description="Disordered" evidence="1">
    <location>
        <begin position="256"/>
        <end position="301"/>
    </location>
</feature>
<dbReference type="Pfam" id="PF19516">
    <property type="entry name" value="DUF6049"/>
    <property type="match status" value="1"/>
</dbReference>
<feature type="chain" id="PRO_5003210892" description="Secreted protein" evidence="3">
    <location>
        <begin position="28"/>
        <end position="751"/>
    </location>
</feature>
<keyword evidence="3" id="KW-0732">Signal</keyword>
<accession>E6S7E3</accession>
<evidence type="ECO:0000313" key="5">
    <source>
        <dbReference type="Proteomes" id="UP000008914"/>
    </source>
</evidence>
<evidence type="ECO:0000256" key="3">
    <source>
        <dbReference type="SAM" id="SignalP"/>
    </source>
</evidence>
<gene>
    <name evidence="4" type="ordered locus">Intca_3633</name>
</gene>
<keyword evidence="2" id="KW-0472">Membrane</keyword>
<name>E6S7E3_INTC7</name>
<dbReference type="AlphaFoldDB" id="E6S7E3"/>
<feature type="signal peptide" evidence="3">
    <location>
        <begin position="1"/>
        <end position="27"/>
    </location>
</feature>
<evidence type="ECO:0008006" key="6">
    <source>
        <dbReference type="Google" id="ProtNLM"/>
    </source>
</evidence>
<evidence type="ECO:0000256" key="2">
    <source>
        <dbReference type="SAM" id="Phobius"/>
    </source>
</evidence>